<evidence type="ECO:0000256" key="3">
    <source>
        <dbReference type="ARBA" id="ARBA00022833"/>
    </source>
</evidence>
<keyword evidence="3" id="KW-0862">Zinc</keyword>
<keyword evidence="2 5" id="KW-0863">Zinc-finger</keyword>
<proteinExistence type="predicted"/>
<dbReference type="Pfam" id="PF12017">
    <property type="entry name" value="Tnp_P_element"/>
    <property type="match status" value="1"/>
</dbReference>
<dbReference type="SUPFAM" id="SSF57716">
    <property type="entry name" value="Glucocorticoid receptor-like (DNA-binding domain)"/>
    <property type="match status" value="1"/>
</dbReference>
<feature type="coiled-coil region" evidence="6">
    <location>
        <begin position="167"/>
        <end position="215"/>
    </location>
</feature>
<dbReference type="GO" id="GO:0008270">
    <property type="term" value="F:zinc ion binding"/>
    <property type="evidence" value="ECO:0007669"/>
    <property type="project" value="UniProtKB-KW"/>
</dbReference>
<dbReference type="AlphaFoldDB" id="A0A8R2B735"/>
<evidence type="ECO:0000256" key="1">
    <source>
        <dbReference type="ARBA" id="ARBA00022723"/>
    </source>
</evidence>
<feature type="domain" description="THAP-type" evidence="7">
    <location>
        <begin position="4"/>
        <end position="97"/>
    </location>
</feature>
<dbReference type="RefSeq" id="XP_008185112.1">
    <property type="nucleotide sequence ID" value="XM_008186890.1"/>
</dbReference>
<dbReference type="InterPro" id="IPR021896">
    <property type="entry name" value="THAP9-like_HTH"/>
</dbReference>
<keyword evidence="9" id="KW-1185">Reference proteome</keyword>
<evidence type="ECO:0000313" key="8">
    <source>
        <dbReference type="EnsemblMetazoa" id="XP_008185112.1"/>
    </source>
</evidence>
<dbReference type="Proteomes" id="UP000007819">
    <property type="component" value="Chromosome A2"/>
</dbReference>
<accession>A0A8R2B735</accession>
<dbReference type="GO" id="GO:0003677">
    <property type="term" value="F:DNA binding"/>
    <property type="evidence" value="ECO:0007669"/>
    <property type="project" value="UniProtKB-UniRule"/>
</dbReference>
<keyword evidence="1" id="KW-0479">Metal-binding</keyword>
<dbReference type="EnsemblMetazoa" id="XM_008186890.1">
    <property type="protein sequence ID" value="XP_008185112.1"/>
    <property type="gene ID" value="LOC100569726"/>
</dbReference>
<evidence type="ECO:0000256" key="6">
    <source>
        <dbReference type="SAM" id="Coils"/>
    </source>
</evidence>
<dbReference type="PANTHER" id="PTHR46927">
    <property type="entry name" value="AGAP005574-PA"/>
    <property type="match status" value="1"/>
</dbReference>
<reference evidence="9" key="1">
    <citation type="submission" date="2010-06" db="EMBL/GenBank/DDBJ databases">
        <authorList>
            <person name="Jiang H."/>
            <person name="Abraham K."/>
            <person name="Ali S."/>
            <person name="Alsbrooks S.L."/>
            <person name="Anim B.N."/>
            <person name="Anosike U.S."/>
            <person name="Attaway T."/>
            <person name="Bandaranaike D.P."/>
            <person name="Battles P.K."/>
            <person name="Bell S.N."/>
            <person name="Bell A.V."/>
            <person name="Beltran B."/>
            <person name="Bickham C."/>
            <person name="Bustamante Y."/>
            <person name="Caleb T."/>
            <person name="Canada A."/>
            <person name="Cardenas V."/>
            <person name="Carter K."/>
            <person name="Chacko J."/>
            <person name="Chandrabose M.N."/>
            <person name="Chavez D."/>
            <person name="Chavez A."/>
            <person name="Chen L."/>
            <person name="Chu H.-S."/>
            <person name="Claassen K.J."/>
            <person name="Cockrell R."/>
            <person name="Collins M."/>
            <person name="Cooper J.A."/>
            <person name="Cree A."/>
            <person name="Curry S.M."/>
            <person name="Da Y."/>
            <person name="Dao M.D."/>
            <person name="Das B."/>
            <person name="Davila M.-L."/>
            <person name="Davy-Carroll L."/>
            <person name="Denson S."/>
            <person name="Dinh H."/>
            <person name="Ebong V.E."/>
            <person name="Edwards J.R."/>
            <person name="Egan A."/>
            <person name="El-Daye J."/>
            <person name="Escobedo L."/>
            <person name="Fernandez S."/>
            <person name="Fernando P.R."/>
            <person name="Flagg N."/>
            <person name="Forbes L.D."/>
            <person name="Fowler R.G."/>
            <person name="Fu Q."/>
            <person name="Gabisi R.A."/>
            <person name="Ganer J."/>
            <person name="Garbino Pronczuk A."/>
            <person name="Garcia R.M."/>
            <person name="Garner T."/>
            <person name="Garrett T.E."/>
            <person name="Gonzalez D.A."/>
            <person name="Hamid H."/>
            <person name="Hawkins E.S."/>
            <person name="Hirani K."/>
            <person name="Hogues M.E."/>
            <person name="Hollins B."/>
            <person name="Hsiao C.-H."/>
            <person name="Jabil R."/>
            <person name="James M.L."/>
            <person name="Jhangiani S.N."/>
            <person name="Johnson B."/>
            <person name="Johnson Q."/>
            <person name="Joshi V."/>
            <person name="Kalu J.B."/>
            <person name="Kam C."/>
            <person name="Kashfia A."/>
            <person name="Keebler J."/>
            <person name="Kisamo H."/>
            <person name="Kovar C.L."/>
            <person name="Lago L.A."/>
            <person name="Lai C.-Y."/>
            <person name="Laidlaw J."/>
            <person name="Lara F."/>
            <person name="Le T.-K."/>
            <person name="Lee S.L."/>
            <person name="Legall F.H."/>
            <person name="Lemon S.J."/>
            <person name="Lewis L.R."/>
            <person name="Li B."/>
            <person name="Liu Y."/>
            <person name="Liu Y.-S."/>
            <person name="Lopez J."/>
            <person name="Lozado R.J."/>
            <person name="Lu J."/>
            <person name="Madu R.C."/>
            <person name="Maheshwari M."/>
            <person name="Maheshwari R."/>
            <person name="Malloy K."/>
            <person name="Martinez E."/>
            <person name="Mathew T."/>
            <person name="Mercado I.C."/>
            <person name="Mercado C."/>
            <person name="Meyer B."/>
            <person name="Montgomery K."/>
            <person name="Morgan M.B."/>
            <person name="Munidasa M."/>
            <person name="Nazareth L.V."/>
            <person name="Nelson J."/>
            <person name="Ng B.M."/>
            <person name="Nguyen N.B."/>
            <person name="Nguyen P.Q."/>
            <person name="Nguyen T."/>
            <person name="Obregon M."/>
            <person name="Okwuonu G.O."/>
            <person name="Onwere C.G."/>
            <person name="Orozco G."/>
            <person name="Parra A."/>
            <person name="Patel S."/>
            <person name="Patil S."/>
            <person name="Perez A."/>
            <person name="Perez Y."/>
            <person name="Pham C."/>
            <person name="Primus E.L."/>
            <person name="Pu L.-L."/>
            <person name="Puazo M."/>
            <person name="Qin X."/>
            <person name="Quiroz J.B."/>
            <person name="Reese J."/>
            <person name="Richards S."/>
            <person name="Rives C.M."/>
            <person name="Robberts R."/>
            <person name="Ruiz S.J."/>
            <person name="Ruiz M.J."/>
            <person name="Santibanez J."/>
            <person name="Schneider B.W."/>
            <person name="Sisson I."/>
            <person name="Smith M."/>
            <person name="Sodergren E."/>
            <person name="Song X.-Z."/>
            <person name="Song B.B."/>
            <person name="Summersgill H."/>
            <person name="Thelus R."/>
            <person name="Thornton R.D."/>
            <person name="Trejos Z.Y."/>
            <person name="Usmani K."/>
            <person name="Vattathil S."/>
            <person name="Villasana D."/>
            <person name="Walker D.L."/>
            <person name="Wang S."/>
            <person name="Wang K."/>
            <person name="White C.S."/>
            <person name="Williams A.C."/>
            <person name="Williamson J."/>
            <person name="Wilson K."/>
            <person name="Woghiren I.O."/>
            <person name="Woodworth J.R."/>
            <person name="Worley K.C."/>
            <person name="Wright R.A."/>
            <person name="Wu W."/>
            <person name="Young L."/>
            <person name="Zhang L."/>
            <person name="Zhang J."/>
            <person name="Zhu Y."/>
            <person name="Muzny D.M."/>
            <person name="Weinstock G."/>
            <person name="Gibbs R.A."/>
        </authorList>
    </citation>
    <scope>NUCLEOTIDE SEQUENCE [LARGE SCALE GENOMIC DNA]</scope>
    <source>
        <strain evidence="9">LSR1</strain>
    </source>
</reference>
<keyword evidence="6" id="KW-0175">Coiled coil</keyword>
<dbReference type="Pfam" id="PF05485">
    <property type="entry name" value="THAP"/>
    <property type="match status" value="1"/>
</dbReference>
<evidence type="ECO:0000256" key="4">
    <source>
        <dbReference type="ARBA" id="ARBA00023125"/>
    </source>
</evidence>
<dbReference type="SMART" id="SM00980">
    <property type="entry name" value="THAP"/>
    <property type="match status" value="1"/>
</dbReference>
<reference evidence="8" key="2">
    <citation type="submission" date="2022-06" db="UniProtKB">
        <authorList>
            <consortium name="EnsemblMetazoa"/>
        </authorList>
    </citation>
    <scope>IDENTIFICATION</scope>
</reference>
<dbReference type="OrthoDB" id="6628944at2759"/>
<keyword evidence="4 5" id="KW-0238">DNA-binding</keyword>
<dbReference type="InterPro" id="IPR052224">
    <property type="entry name" value="THAP_domain_protein"/>
</dbReference>
<sequence length="327" mass="37649">MEGLPEDLTSNDLVCSMYAPMSSVDVERSFSMFPKNLTLQKEWILKCKRADSWNPSSSFICSAHFKNDEFIRDLQAELLGYAPKGRRLKPDAIPTLNLPGLCIQGNQVSTSASNRSKRMEAKSSKQAHDEIITMALNTEIQSSSNKSTLLYDSTEEPPEIIDYKCLYRDLLKDHDKLKTDLSLQQNELISIKNANESLIKINESLRKQIKQLSVNKARNIEIQARKYLSSVFSQNQLDLMMKKKKKVHWSRDEISKAYTLRYFSKRAYIYVKNELNYPLPGISSLQRWAKSIDLRNGVLRDVLKIMKLNGEGMQDVEEVDWMTTLHL</sequence>
<dbReference type="InterPro" id="IPR006612">
    <property type="entry name" value="THAP_Znf"/>
</dbReference>
<dbReference type="KEGG" id="api:100569726"/>
<protein>
    <recommendedName>
        <fullName evidence="7">THAP-type domain-containing protein</fullName>
    </recommendedName>
</protein>
<dbReference type="GeneID" id="100569726"/>
<evidence type="ECO:0000256" key="5">
    <source>
        <dbReference type="PROSITE-ProRule" id="PRU00309"/>
    </source>
</evidence>
<dbReference type="PANTHER" id="PTHR46927:SF3">
    <property type="entry name" value="THAP-TYPE DOMAIN-CONTAINING PROTEIN"/>
    <property type="match status" value="1"/>
</dbReference>
<evidence type="ECO:0000313" key="9">
    <source>
        <dbReference type="Proteomes" id="UP000007819"/>
    </source>
</evidence>
<evidence type="ECO:0000256" key="2">
    <source>
        <dbReference type="ARBA" id="ARBA00022771"/>
    </source>
</evidence>
<organism evidence="8 9">
    <name type="scientific">Acyrthosiphon pisum</name>
    <name type="common">Pea aphid</name>
    <dbReference type="NCBI Taxonomy" id="7029"/>
    <lineage>
        <taxon>Eukaryota</taxon>
        <taxon>Metazoa</taxon>
        <taxon>Ecdysozoa</taxon>
        <taxon>Arthropoda</taxon>
        <taxon>Hexapoda</taxon>
        <taxon>Insecta</taxon>
        <taxon>Pterygota</taxon>
        <taxon>Neoptera</taxon>
        <taxon>Paraneoptera</taxon>
        <taxon>Hemiptera</taxon>
        <taxon>Sternorrhyncha</taxon>
        <taxon>Aphidomorpha</taxon>
        <taxon>Aphidoidea</taxon>
        <taxon>Aphididae</taxon>
        <taxon>Macrosiphini</taxon>
        <taxon>Acyrthosiphon</taxon>
    </lineage>
</organism>
<dbReference type="PROSITE" id="PS50950">
    <property type="entry name" value="ZF_THAP"/>
    <property type="match status" value="1"/>
</dbReference>
<name>A0A8R2B735_ACYPI</name>
<dbReference type="SMART" id="SM00692">
    <property type="entry name" value="DM3"/>
    <property type="match status" value="1"/>
</dbReference>
<evidence type="ECO:0000259" key="7">
    <source>
        <dbReference type="PROSITE" id="PS50950"/>
    </source>
</evidence>